<dbReference type="GO" id="GO:0005829">
    <property type="term" value="C:cytosol"/>
    <property type="evidence" value="ECO:0007669"/>
    <property type="project" value="TreeGrafter"/>
</dbReference>
<dbReference type="SMART" id="SM00530">
    <property type="entry name" value="HTH_XRE"/>
    <property type="match status" value="1"/>
</dbReference>
<dbReference type="EMBL" id="LQBL01000005">
    <property type="protein sequence ID" value="KUG57479.1"/>
    <property type="molecule type" value="Genomic_DNA"/>
</dbReference>
<dbReference type="CDD" id="cd00093">
    <property type="entry name" value="HTH_XRE"/>
    <property type="match status" value="1"/>
</dbReference>
<evidence type="ECO:0000313" key="4">
    <source>
        <dbReference type="Proteomes" id="UP000054837"/>
    </source>
</evidence>
<dbReference type="CDD" id="cd02209">
    <property type="entry name" value="cupin_XRE_C"/>
    <property type="match status" value="1"/>
</dbReference>
<proteinExistence type="predicted"/>
<organism evidence="3 4">
    <name type="scientific">Serinicoccus chungangensis</name>
    <dbReference type="NCBI Taxonomy" id="767452"/>
    <lineage>
        <taxon>Bacteria</taxon>
        <taxon>Bacillati</taxon>
        <taxon>Actinomycetota</taxon>
        <taxon>Actinomycetes</taxon>
        <taxon>Micrococcales</taxon>
        <taxon>Ornithinimicrobiaceae</taxon>
        <taxon>Serinicoccus</taxon>
    </lineage>
</organism>
<dbReference type="Pfam" id="PF01381">
    <property type="entry name" value="HTH_3"/>
    <property type="match status" value="1"/>
</dbReference>
<dbReference type="Gene3D" id="2.60.120.10">
    <property type="entry name" value="Jelly Rolls"/>
    <property type="match status" value="1"/>
</dbReference>
<accession>A0A0W8IC17</accession>
<comment type="caution">
    <text evidence="3">The sequence shown here is derived from an EMBL/GenBank/DDBJ whole genome shotgun (WGS) entry which is preliminary data.</text>
</comment>
<dbReference type="InterPro" id="IPR001387">
    <property type="entry name" value="Cro/C1-type_HTH"/>
</dbReference>
<dbReference type="STRING" id="767452.AVL62_13770"/>
<dbReference type="InterPro" id="IPR014710">
    <property type="entry name" value="RmlC-like_jellyroll"/>
</dbReference>
<keyword evidence="4" id="KW-1185">Reference proteome</keyword>
<dbReference type="InterPro" id="IPR013096">
    <property type="entry name" value="Cupin_2"/>
</dbReference>
<gene>
    <name evidence="3" type="ORF">AVL62_13770</name>
</gene>
<dbReference type="Pfam" id="PF07883">
    <property type="entry name" value="Cupin_2"/>
    <property type="match status" value="1"/>
</dbReference>
<dbReference type="AlphaFoldDB" id="A0A0W8IC17"/>
<feature type="domain" description="HTH cro/C1-type" evidence="2">
    <location>
        <begin position="15"/>
        <end position="69"/>
    </location>
</feature>
<dbReference type="PANTHER" id="PTHR46797:SF1">
    <property type="entry name" value="METHYLPHOSPHONATE SYNTHASE"/>
    <property type="match status" value="1"/>
</dbReference>
<dbReference type="OrthoDB" id="513181at2"/>
<dbReference type="SUPFAM" id="SSF51182">
    <property type="entry name" value="RmlC-like cupins"/>
    <property type="match status" value="1"/>
</dbReference>
<dbReference type="Gene3D" id="1.10.260.40">
    <property type="entry name" value="lambda repressor-like DNA-binding domains"/>
    <property type="match status" value="1"/>
</dbReference>
<evidence type="ECO:0000259" key="2">
    <source>
        <dbReference type="PROSITE" id="PS50943"/>
    </source>
</evidence>
<dbReference type="GO" id="GO:0003677">
    <property type="term" value="F:DNA binding"/>
    <property type="evidence" value="ECO:0007669"/>
    <property type="project" value="UniProtKB-KW"/>
</dbReference>
<dbReference type="Proteomes" id="UP000054837">
    <property type="component" value="Unassembled WGS sequence"/>
</dbReference>
<dbReference type="PANTHER" id="PTHR46797">
    <property type="entry name" value="HTH-TYPE TRANSCRIPTIONAL REGULATOR"/>
    <property type="match status" value="1"/>
</dbReference>
<evidence type="ECO:0000256" key="1">
    <source>
        <dbReference type="ARBA" id="ARBA00023125"/>
    </source>
</evidence>
<dbReference type="PROSITE" id="PS50943">
    <property type="entry name" value="HTH_CROC1"/>
    <property type="match status" value="1"/>
</dbReference>
<dbReference type="GO" id="GO:0003700">
    <property type="term" value="F:DNA-binding transcription factor activity"/>
    <property type="evidence" value="ECO:0007669"/>
    <property type="project" value="TreeGrafter"/>
</dbReference>
<reference evidence="3 4" key="1">
    <citation type="submission" date="2015-12" db="EMBL/GenBank/DDBJ databases">
        <title>Serinicoccus chungangenesis strain CD08_5 genome sequencing and assembly.</title>
        <authorList>
            <person name="Chander A.M."/>
            <person name="Kaur G."/>
            <person name="Nair G.R."/>
            <person name="Dhawan D.K."/>
            <person name="Kochhar R.K."/>
            <person name="Mayilraj S."/>
            <person name="Bhadada S.K."/>
        </authorList>
    </citation>
    <scope>NUCLEOTIDE SEQUENCE [LARGE SCALE GENOMIC DNA]</scope>
    <source>
        <strain evidence="3 4">CD08_5</strain>
    </source>
</reference>
<dbReference type="InterPro" id="IPR011051">
    <property type="entry name" value="RmlC_Cupin_sf"/>
</dbReference>
<dbReference type="RefSeq" id="WP_058890314.1">
    <property type="nucleotide sequence ID" value="NZ_LQBL01000005.1"/>
</dbReference>
<sequence length="185" mass="20593">MSPTTDVETLARTRLRSLRTTLGYSLEELAERTHLSPSTISRIETGRRTLGLDVLVPLAQALGVSLDALFERPGDDDVVIRPSPHSSGERTTWPLSRPDGRTIAIKQRLEPTPTRPEQRVHPGYDWFVVLEGTVQLWLGDREIEVETGEAAEFPTMTPHSISALGGPAELIMIFDREGQRAHVHQ</sequence>
<evidence type="ECO:0000313" key="3">
    <source>
        <dbReference type="EMBL" id="KUG57479.1"/>
    </source>
</evidence>
<protein>
    <submittedName>
        <fullName evidence="3">XRE family transcriptional regulator</fullName>
    </submittedName>
</protein>
<keyword evidence="1" id="KW-0238">DNA-binding</keyword>
<dbReference type="SUPFAM" id="SSF47413">
    <property type="entry name" value="lambda repressor-like DNA-binding domains"/>
    <property type="match status" value="1"/>
</dbReference>
<dbReference type="InterPro" id="IPR050807">
    <property type="entry name" value="TransReg_Diox_bact_type"/>
</dbReference>
<name>A0A0W8IC17_9MICO</name>
<dbReference type="InterPro" id="IPR010982">
    <property type="entry name" value="Lambda_DNA-bd_dom_sf"/>
</dbReference>